<dbReference type="OrthoDB" id="9809583at2"/>
<dbReference type="Pfam" id="PF00722">
    <property type="entry name" value="Glyco_hydro_16"/>
    <property type="match status" value="1"/>
</dbReference>
<sequence>MMHWIIGLLIITSISCGGNNEADTFSYTDMDKEMVLPSDLSVSVEVMGSDEDNPNGFGTGEVQIIATASDAVTYGLVVDGGTNEIIAADGKFSYIFKEEGSHDHNLRVMAYSGTGHSIELTKTVRVFVDSYEAQLVWSDEFDVEGAVSKENWKLETFAPNNGSWWNGELQHYTNRLDNAYVSEGTLKIVAKKEEFTTQGTTKEYTSARLNSLFSFTYGRVEVRAKLPKGHGTWPAIWMLGSNIETVGWPACGEIDIMEHWGHEAGKISSATHTPSCSGGCPDTSVGTTIIADYDTEFHVYAVEWTKEALNFIIDGEHVYTYNPAIKNSDTWPFTRDQFLILNVAMGGDWFGVDPNFKTSSMEVDYVRVYQ</sequence>
<dbReference type="InterPro" id="IPR013320">
    <property type="entry name" value="ConA-like_dom_sf"/>
</dbReference>
<dbReference type="PANTHER" id="PTHR10963">
    <property type="entry name" value="GLYCOSYL HYDROLASE-RELATED"/>
    <property type="match status" value="1"/>
</dbReference>
<dbReference type="CDD" id="cd08023">
    <property type="entry name" value="GH16_laminarinase_like"/>
    <property type="match status" value="1"/>
</dbReference>
<evidence type="ECO:0000313" key="4">
    <source>
        <dbReference type="Proteomes" id="UP000267585"/>
    </source>
</evidence>
<dbReference type="GO" id="GO:0004553">
    <property type="term" value="F:hydrolase activity, hydrolyzing O-glycosyl compounds"/>
    <property type="evidence" value="ECO:0007669"/>
    <property type="project" value="InterPro"/>
</dbReference>
<dbReference type="RefSeq" id="WP_126163022.1">
    <property type="nucleotide sequence ID" value="NZ_RQPJ01000014.1"/>
</dbReference>
<dbReference type="SUPFAM" id="SSF49899">
    <property type="entry name" value="Concanavalin A-like lectins/glucanases"/>
    <property type="match status" value="1"/>
</dbReference>
<organism evidence="3 4">
    <name type="scientific">Arenibacter aquaticus</name>
    <dbReference type="NCBI Taxonomy" id="2489054"/>
    <lineage>
        <taxon>Bacteria</taxon>
        <taxon>Pseudomonadati</taxon>
        <taxon>Bacteroidota</taxon>
        <taxon>Flavobacteriia</taxon>
        <taxon>Flavobacteriales</taxon>
        <taxon>Flavobacteriaceae</taxon>
        <taxon>Arenibacter</taxon>
    </lineage>
</organism>
<evidence type="ECO:0000259" key="2">
    <source>
        <dbReference type="PROSITE" id="PS51762"/>
    </source>
</evidence>
<dbReference type="GO" id="GO:0005975">
    <property type="term" value="P:carbohydrate metabolic process"/>
    <property type="evidence" value="ECO:0007669"/>
    <property type="project" value="InterPro"/>
</dbReference>
<comment type="caution">
    <text evidence="3">The sequence shown here is derived from an EMBL/GenBank/DDBJ whole genome shotgun (WGS) entry which is preliminary data.</text>
</comment>
<accession>A0A430K1I1</accession>
<comment type="similarity">
    <text evidence="1">Belongs to the glycosyl hydrolase 16 family.</text>
</comment>
<proteinExistence type="inferred from homology"/>
<dbReference type="InterPro" id="IPR000757">
    <property type="entry name" value="Beta-glucanase-like"/>
</dbReference>
<evidence type="ECO:0000256" key="1">
    <source>
        <dbReference type="ARBA" id="ARBA00006865"/>
    </source>
</evidence>
<gene>
    <name evidence="3" type="ORF">EHW67_14045</name>
</gene>
<protein>
    <submittedName>
        <fullName evidence="3">Glycoside hydrolase family 16 protein</fullName>
    </submittedName>
</protein>
<keyword evidence="3" id="KW-0378">Hydrolase</keyword>
<dbReference type="InterPro" id="IPR050546">
    <property type="entry name" value="Glycosyl_Hydrlase_16"/>
</dbReference>
<dbReference type="PANTHER" id="PTHR10963:SF55">
    <property type="entry name" value="GLYCOSIDE HYDROLASE FAMILY 16 PROTEIN"/>
    <property type="match status" value="1"/>
</dbReference>
<dbReference type="AlphaFoldDB" id="A0A430K1I1"/>
<dbReference type="Gene3D" id="2.60.120.200">
    <property type="match status" value="1"/>
</dbReference>
<keyword evidence="4" id="KW-1185">Reference proteome</keyword>
<dbReference type="PROSITE" id="PS51762">
    <property type="entry name" value="GH16_2"/>
    <property type="match status" value="1"/>
</dbReference>
<dbReference type="EMBL" id="RQPJ01000014">
    <property type="protein sequence ID" value="RTE52789.1"/>
    <property type="molecule type" value="Genomic_DNA"/>
</dbReference>
<evidence type="ECO:0000313" key="3">
    <source>
        <dbReference type="EMBL" id="RTE52789.1"/>
    </source>
</evidence>
<feature type="domain" description="GH16" evidence="2">
    <location>
        <begin position="129"/>
        <end position="370"/>
    </location>
</feature>
<reference evidence="3 4" key="1">
    <citation type="submission" date="2018-11" db="EMBL/GenBank/DDBJ databases">
        <title>Arenibacter aquaticus sp.nov., a marine bacterium isolated from surface seawater in the South China Sea.</title>
        <authorList>
            <person name="Guo J."/>
            <person name="Sun J."/>
        </authorList>
    </citation>
    <scope>NUCLEOTIDE SEQUENCE [LARGE SCALE GENOMIC DNA]</scope>
    <source>
        <strain evidence="3 4">GUO666</strain>
    </source>
</reference>
<dbReference type="Proteomes" id="UP000267585">
    <property type="component" value="Unassembled WGS sequence"/>
</dbReference>
<name>A0A430K1I1_9FLAO</name>